<evidence type="ECO:0000313" key="3">
    <source>
        <dbReference type="EMBL" id="PYF03637.1"/>
    </source>
</evidence>
<dbReference type="Pfam" id="PF04892">
    <property type="entry name" value="VanZ"/>
    <property type="match status" value="1"/>
</dbReference>
<sequence>MIFLRVLAMAALALLTVFSIVPASERPVTMLPHLLEHFLAFGITGALIGMAFAMETFTMLVAASCFTVGLECVQIPLPSRHARLSDIVVDTAAICIGVLLVRLWRARMSRQF</sequence>
<keyword evidence="1" id="KW-0812">Transmembrane</keyword>
<reference evidence="3 4" key="1">
    <citation type="submission" date="2018-06" db="EMBL/GenBank/DDBJ databases">
        <title>Genomic Encyclopedia of Archaeal and Bacterial Type Strains, Phase II (KMG-II): from individual species to whole genera.</title>
        <authorList>
            <person name="Goeker M."/>
        </authorList>
    </citation>
    <scope>NUCLEOTIDE SEQUENCE [LARGE SCALE GENOMIC DNA]</scope>
    <source>
        <strain evidence="3 4">JCM 11668</strain>
    </source>
</reference>
<organism evidence="3 4">
    <name type="scientific">Rhodopseudomonas faecalis</name>
    <dbReference type="NCBI Taxonomy" id="99655"/>
    <lineage>
        <taxon>Bacteria</taxon>
        <taxon>Pseudomonadati</taxon>
        <taxon>Pseudomonadota</taxon>
        <taxon>Alphaproteobacteria</taxon>
        <taxon>Hyphomicrobiales</taxon>
        <taxon>Nitrobacteraceae</taxon>
        <taxon>Rhodopseudomonas</taxon>
    </lineage>
</organism>
<dbReference type="RefSeq" id="WP_110780428.1">
    <property type="nucleotide sequence ID" value="NZ_QJTI01000006.1"/>
</dbReference>
<accession>A0A318TI91</accession>
<dbReference type="Proteomes" id="UP000248148">
    <property type="component" value="Unassembled WGS sequence"/>
</dbReference>
<dbReference type="AlphaFoldDB" id="A0A318TI91"/>
<keyword evidence="1" id="KW-1133">Transmembrane helix</keyword>
<comment type="caution">
    <text evidence="3">The sequence shown here is derived from an EMBL/GenBank/DDBJ whole genome shotgun (WGS) entry which is preliminary data.</text>
</comment>
<keyword evidence="4" id="KW-1185">Reference proteome</keyword>
<evidence type="ECO:0000313" key="4">
    <source>
        <dbReference type="Proteomes" id="UP000248148"/>
    </source>
</evidence>
<name>A0A318TI91_9BRAD</name>
<dbReference type="InterPro" id="IPR006976">
    <property type="entry name" value="VanZ-like"/>
</dbReference>
<feature type="transmembrane region" description="Helical" evidence="1">
    <location>
        <begin position="39"/>
        <end position="66"/>
    </location>
</feature>
<feature type="transmembrane region" description="Helical" evidence="1">
    <location>
        <begin position="87"/>
        <end position="104"/>
    </location>
</feature>
<evidence type="ECO:0000259" key="2">
    <source>
        <dbReference type="Pfam" id="PF04892"/>
    </source>
</evidence>
<gene>
    <name evidence="3" type="ORF">BJ122_106132</name>
</gene>
<dbReference type="EMBL" id="QJTI01000006">
    <property type="protein sequence ID" value="PYF03637.1"/>
    <property type="molecule type" value="Genomic_DNA"/>
</dbReference>
<dbReference type="OrthoDB" id="8101133at2"/>
<keyword evidence="1" id="KW-0472">Membrane</keyword>
<feature type="domain" description="VanZ-like" evidence="2">
    <location>
        <begin position="35"/>
        <end position="104"/>
    </location>
</feature>
<proteinExistence type="predicted"/>
<protein>
    <submittedName>
        <fullName evidence="3">VanZ like protein</fullName>
    </submittedName>
</protein>
<evidence type="ECO:0000256" key="1">
    <source>
        <dbReference type="SAM" id="Phobius"/>
    </source>
</evidence>